<reference evidence="2 3" key="1">
    <citation type="journal article" date="2015" name="Proc. Natl. Acad. Sci. U.S.A.">
        <title>The resurrection genome of Boea hygrometrica: A blueprint for survival of dehydration.</title>
        <authorList>
            <person name="Xiao L."/>
            <person name="Yang G."/>
            <person name="Zhang L."/>
            <person name="Yang X."/>
            <person name="Zhao S."/>
            <person name="Ji Z."/>
            <person name="Zhou Q."/>
            <person name="Hu M."/>
            <person name="Wang Y."/>
            <person name="Chen M."/>
            <person name="Xu Y."/>
            <person name="Jin H."/>
            <person name="Xiao X."/>
            <person name="Hu G."/>
            <person name="Bao F."/>
            <person name="Hu Y."/>
            <person name="Wan P."/>
            <person name="Li L."/>
            <person name="Deng X."/>
            <person name="Kuang T."/>
            <person name="Xiang C."/>
            <person name="Zhu J.K."/>
            <person name="Oliver M.J."/>
            <person name="He Y."/>
        </authorList>
    </citation>
    <scope>NUCLEOTIDE SEQUENCE [LARGE SCALE GENOMIC DNA]</scope>
    <source>
        <strain evidence="3">cv. XS01</strain>
    </source>
</reference>
<accession>A0A2Z6ZVT9</accession>
<dbReference type="Proteomes" id="UP000250235">
    <property type="component" value="Unassembled WGS sequence"/>
</dbReference>
<feature type="region of interest" description="Disordered" evidence="1">
    <location>
        <begin position="1"/>
        <end position="29"/>
    </location>
</feature>
<proteinExistence type="predicted"/>
<dbReference type="AlphaFoldDB" id="A0A2Z6ZVT9"/>
<dbReference type="GO" id="GO:0032259">
    <property type="term" value="P:methylation"/>
    <property type="evidence" value="ECO:0007669"/>
    <property type="project" value="UniProtKB-KW"/>
</dbReference>
<gene>
    <name evidence="2" type="ORF">F511_45590</name>
</gene>
<dbReference type="GO" id="GO:0008168">
    <property type="term" value="F:methyltransferase activity"/>
    <property type="evidence" value="ECO:0007669"/>
    <property type="project" value="UniProtKB-KW"/>
</dbReference>
<protein>
    <submittedName>
        <fullName evidence="2">Histone-lysine N-methyltransferase ASHH2</fullName>
    </submittedName>
</protein>
<feature type="compositionally biased region" description="Basic and acidic residues" evidence="1">
    <location>
        <begin position="11"/>
        <end position="27"/>
    </location>
</feature>
<organism evidence="2 3">
    <name type="scientific">Dorcoceras hygrometricum</name>
    <dbReference type="NCBI Taxonomy" id="472368"/>
    <lineage>
        <taxon>Eukaryota</taxon>
        <taxon>Viridiplantae</taxon>
        <taxon>Streptophyta</taxon>
        <taxon>Embryophyta</taxon>
        <taxon>Tracheophyta</taxon>
        <taxon>Spermatophyta</taxon>
        <taxon>Magnoliopsida</taxon>
        <taxon>eudicotyledons</taxon>
        <taxon>Gunneridae</taxon>
        <taxon>Pentapetalae</taxon>
        <taxon>asterids</taxon>
        <taxon>lamiids</taxon>
        <taxon>Lamiales</taxon>
        <taxon>Gesneriaceae</taxon>
        <taxon>Didymocarpoideae</taxon>
        <taxon>Trichosporeae</taxon>
        <taxon>Loxocarpinae</taxon>
        <taxon>Dorcoceras</taxon>
    </lineage>
</organism>
<evidence type="ECO:0000313" key="3">
    <source>
        <dbReference type="Proteomes" id="UP000250235"/>
    </source>
</evidence>
<sequence>MTSAVMSSISKELKKVQEADNSKRNSEESDVVLKIQQMVCALVITSRQLQWNLRAAAVLKKTSFTFNTSRSRCRNIFSSYTLLKSLKISKTRRT</sequence>
<feature type="compositionally biased region" description="Polar residues" evidence="1">
    <location>
        <begin position="1"/>
        <end position="10"/>
    </location>
</feature>
<evidence type="ECO:0000256" key="1">
    <source>
        <dbReference type="SAM" id="MobiDB-lite"/>
    </source>
</evidence>
<keyword evidence="3" id="KW-1185">Reference proteome</keyword>
<keyword evidence="2" id="KW-0808">Transferase</keyword>
<keyword evidence="2" id="KW-0489">Methyltransferase</keyword>
<evidence type="ECO:0000313" key="2">
    <source>
        <dbReference type="EMBL" id="KZV06930.1"/>
    </source>
</evidence>
<name>A0A2Z6ZVT9_9LAMI</name>
<dbReference type="EMBL" id="KV051640">
    <property type="protein sequence ID" value="KZV06930.1"/>
    <property type="molecule type" value="Genomic_DNA"/>
</dbReference>